<accession>A0A1I0U8V4</accession>
<evidence type="ECO:0000313" key="1">
    <source>
        <dbReference type="EMBL" id="SFA60512.1"/>
    </source>
</evidence>
<dbReference type="EMBL" id="FOJN01000015">
    <property type="protein sequence ID" value="SFA60512.1"/>
    <property type="molecule type" value="Genomic_DNA"/>
</dbReference>
<sequence length="54" mass="5974">MIEALTTLHGTDAWKEALVTNGWTDAFETGDAFETFLQEQDARVESTLTELGLV</sequence>
<organism evidence="1 2">
    <name type="scientific">Rhodococcoides kroppenstedtii</name>
    <dbReference type="NCBI Taxonomy" id="293050"/>
    <lineage>
        <taxon>Bacteria</taxon>
        <taxon>Bacillati</taxon>
        <taxon>Actinomycetota</taxon>
        <taxon>Actinomycetes</taxon>
        <taxon>Mycobacteriales</taxon>
        <taxon>Nocardiaceae</taxon>
        <taxon>Rhodococcoides</taxon>
    </lineage>
</organism>
<reference evidence="1 2" key="1">
    <citation type="submission" date="2016-10" db="EMBL/GenBank/DDBJ databases">
        <authorList>
            <person name="de Groot N.N."/>
        </authorList>
    </citation>
    <scope>NUCLEOTIDE SEQUENCE [LARGE SCALE GENOMIC DNA]</scope>
    <source>
        <strain evidence="1 2">DSM 44908</strain>
    </source>
</reference>
<dbReference type="AlphaFoldDB" id="A0A1I0U8V4"/>
<dbReference type="Proteomes" id="UP000182054">
    <property type="component" value="Unassembled WGS sequence"/>
</dbReference>
<gene>
    <name evidence="1" type="ORF">SAMN05444374_11587</name>
</gene>
<proteinExistence type="predicted"/>
<protein>
    <submittedName>
        <fullName evidence="1">Putative tricarboxylic transport membrane protein</fullName>
    </submittedName>
</protein>
<evidence type="ECO:0000313" key="2">
    <source>
        <dbReference type="Proteomes" id="UP000182054"/>
    </source>
</evidence>
<name>A0A1I0U8V4_9NOCA</name>